<evidence type="ECO:0000259" key="1">
    <source>
        <dbReference type="Pfam" id="PF13439"/>
    </source>
</evidence>
<protein>
    <submittedName>
        <fullName evidence="2">Sugar transferase</fullName>
    </submittedName>
</protein>
<proteinExistence type="predicted"/>
<organism evidence="2 3">
    <name type="scientific">Candidatus Nitrosoglobus terrae</name>
    <dbReference type="NCBI Taxonomy" id="1630141"/>
    <lineage>
        <taxon>Bacteria</taxon>
        <taxon>Pseudomonadati</taxon>
        <taxon>Pseudomonadota</taxon>
        <taxon>Gammaproteobacteria</taxon>
        <taxon>Chromatiales</taxon>
        <taxon>Chromatiaceae</taxon>
        <taxon>Candidatus Nitrosoglobus</taxon>
    </lineage>
</organism>
<reference evidence="2 3" key="1">
    <citation type="journal article" date="2017" name="ISME J.">
        <title>An acid-tolerant ammonia-oxidizing ?-proteobacterium from soil.</title>
        <authorList>
            <person name="Hayatsu M."/>
            <person name="Tago K."/>
            <person name="Uchiyama I."/>
            <person name="Toyoda A."/>
            <person name="Wang Y."/>
            <person name="Shimomura Y."/>
            <person name="Okubo T."/>
            <person name="Kurisu F."/>
            <person name="Hirono Y."/>
            <person name="Nonaka K."/>
            <person name="Akiyama H."/>
            <person name="Itoh T."/>
            <person name="Takami H."/>
        </authorList>
    </citation>
    <scope>NUCLEOTIDE SEQUENCE [LARGE SCALE GENOMIC DNA]</scope>
    <source>
        <strain evidence="2 3">TAO100</strain>
    </source>
</reference>
<dbReference type="EMBL" id="AP014836">
    <property type="protein sequence ID" value="BAW80591.1"/>
    <property type="molecule type" value="Genomic_DNA"/>
</dbReference>
<gene>
    <name evidence="2" type="ORF">TAO_1221</name>
</gene>
<keyword evidence="3" id="KW-1185">Reference proteome</keyword>
<dbReference type="SUPFAM" id="SSF53756">
    <property type="entry name" value="UDP-Glycosyltransferase/glycogen phosphorylase"/>
    <property type="match status" value="1"/>
</dbReference>
<dbReference type="PANTHER" id="PTHR12526">
    <property type="entry name" value="GLYCOSYLTRANSFERASE"/>
    <property type="match status" value="1"/>
</dbReference>
<keyword evidence="2" id="KW-0808">Transferase</keyword>
<name>A0A1Q2SNA0_9GAMM</name>
<sequence length="396" mass="44306">MIVSSLRRGQPYAVVFNHKNRPVIAHVIFRLQIGGLENGLVNLINHTADRYQHIIICLRDFSSIFAQRIQQPNLPIYALHKREGKDIAIYFRFWRLIRNIKPDIIHTRNLAALEMQGSAALAGVRARIHGEHGWDVQDPEGKNWRYRWLRRLHQPLIHQYIAVSQHIANYLHQGVNVPLSRINPICNGVDTERFYPKRDLSVLPTGFASEDSLVIGTVGRLEPIKDQVTLVHAFVKLVNQIPSGKNYLRLVIVGAGSLHPKIEALIAESDLTHLVWLAGDRDDIPVLLQAMDIFTLPSLAEGISNTILEAMATGLPVVATHVGGNPELVIDSVTGVLVPAADPQAISGALVNYVDNRELIRMHGHTARQRAEEKFGIKSMVARYTALYDSLLEAQT</sequence>
<dbReference type="Proteomes" id="UP000243679">
    <property type="component" value="Chromosome"/>
</dbReference>
<dbReference type="Pfam" id="PF13439">
    <property type="entry name" value="Glyco_transf_4"/>
    <property type="match status" value="1"/>
</dbReference>
<dbReference type="Gene3D" id="3.40.50.2000">
    <property type="entry name" value="Glycogen Phosphorylase B"/>
    <property type="match status" value="2"/>
</dbReference>
<dbReference type="RefSeq" id="WP_096527118.1">
    <property type="nucleotide sequence ID" value="NZ_AP014836.1"/>
</dbReference>
<dbReference type="PANTHER" id="PTHR12526:SF630">
    <property type="entry name" value="GLYCOSYLTRANSFERASE"/>
    <property type="match status" value="1"/>
</dbReference>
<dbReference type="AlphaFoldDB" id="A0A1Q2SNA0"/>
<dbReference type="InterPro" id="IPR028098">
    <property type="entry name" value="Glyco_trans_4-like_N"/>
</dbReference>
<dbReference type="OrthoDB" id="9775208at2"/>
<dbReference type="KEGG" id="ntt:TAO_1221"/>
<dbReference type="InterPro" id="IPR017522">
    <property type="entry name" value="Sugar_tfrase_PEP-CTERM_Stp2"/>
</dbReference>
<evidence type="ECO:0000313" key="2">
    <source>
        <dbReference type="EMBL" id="BAW80591.1"/>
    </source>
</evidence>
<dbReference type="NCBIfam" id="TIGR03088">
    <property type="entry name" value="stp2"/>
    <property type="match status" value="1"/>
</dbReference>
<evidence type="ECO:0000313" key="3">
    <source>
        <dbReference type="Proteomes" id="UP000243679"/>
    </source>
</evidence>
<dbReference type="GO" id="GO:0016757">
    <property type="term" value="F:glycosyltransferase activity"/>
    <property type="evidence" value="ECO:0007669"/>
    <property type="project" value="UniProtKB-ARBA"/>
</dbReference>
<dbReference type="Pfam" id="PF13692">
    <property type="entry name" value="Glyco_trans_1_4"/>
    <property type="match status" value="1"/>
</dbReference>
<accession>A0A1Q2SNA0</accession>
<feature type="domain" description="Glycosyltransferase subfamily 4-like N-terminal" evidence="1">
    <location>
        <begin position="33"/>
        <end position="193"/>
    </location>
</feature>